<dbReference type="Pfam" id="PF00563">
    <property type="entry name" value="EAL"/>
    <property type="match status" value="1"/>
</dbReference>
<keyword evidence="6" id="KW-0808">Transferase</keyword>
<evidence type="ECO:0000256" key="5">
    <source>
        <dbReference type="ARBA" id="ARBA00022553"/>
    </source>
</evidence>
<evidence type="ECO:0000256" key="18">
    <source>
        <dbReference type="PROSITE-ProRule" id="PRU00169"/>
    </source>
</evidence>
<dbReference type="InterPro" id="IPR001610">
    <property type="entry name" value="PAC"/>
</dbReference>
<evidence type="ECO:0000259" key="22">
    <source>
        <dbReference type="PROSITE" id="PS50113"/>
    </source>
</evidence>
<evidence type="ECO:0000313" key="24">
    <source>
        <dbReference type="EMBL" id="QBC44220.1"/>
    </source>
</evidence>
<dbReference type="SMART" id="SM00387">
    <property type="entry name" value="HATPase_c"/>
    <property type="match status" value="1"/>
</dbReference>
<dbReference type="PROSITE" id="PS50109">
    <property type="entry name" value="HIS_KIN"/>
    <property type="match status" value="1"/>
</dbReference>
<evidence type="ECO:0000256" key="15">
    <source>
        <dbReference type="ARBA" id="ARBA00064003"/>
    </source>
</evidence>
<evidence type="ECO:0000259" key="20">
    <source>
        <dbReference type="PROSITE" id="PS50110"/>
    </source>
</evidence>
<evidence type="ECO:0000256" key="14">
    <source>
        <dbReference type="ARBA" id="ARBA00058004"/>
    </source>
</evidence>
<name>A0A7G3G9N5_9NEIS</name>
<dbReference type="InterPro" id="IPR036097">
    <property type="entry name" value="HisK_dim/P_sf"/>
</dbReference>
<dbReference type="FunFam" id="1.10.287.130:FF:000002">
    <property type="entry name" value="Two-component osmosensing histidine kinase"/>
    <property type="match status" value="1"/>
</dbReference>
<dbReference type="GO" id="GO:0005524">
    <property type="term" value="F:ATP binding"/>
    <property type="evidence" value="ECO:0007669"/>
    <property type="project" value="UniProtKB-KW"/>
</dbReference>
<dbReference type="PROSITE" id="PS50110">
    <property type="entry name" value="RESPONSE_REGULATORY"/>
    <property type="match status" value="2"/>
</dbReference>
<dbReference type="InterPro" id="IPR001633">
    <property type="entry name" value="EAL_dom"/>
</dbReference>
<keyword evidence="5 18" id="KW-0597">Phosphoprotein</keyword>
<dbReference type="Gene3D" id="3.40.50.2300">
    <property type="match status" value="2"/>
</dbReference>
<dbReference type="InterPro" id="IPR000014">
    <property type="entry name" value="PAS"/>
</dbReference>
<dbReference type="InterPro" id="IPR035965">
    <property type="entry name" value="PAS-like_dom_sf"/>
</dbReference>
<dbReference type="SUPFAM" id="SSF52172">
    <property type="entry name" value="CheY-like"/>
    <property type="match status" value="2"/>
</dbReference>
<protein>
    <recommendedName>
        <fullName evidence="16">Sensory/regulatory protein RpfC</fullName>
        <ecNumber evidence="3">2.7.13.3</ecNumber>
    </recommendedName>
    <alternativeName>
        <fullName evidence="17">Virulence sensor protein BvgS</fullName>
    </alternativeName>
</protein>
<keyword evidence="9" id="KW-0418">Kinase</keyword>
<evidence type="ECO:0000256" key="1">
    <source>
        <dbReference type="ARBA" id="ARBA00000085"/>
    </source>
</evidence>
<comment type="catalytic activity">
    <reaction evidence="1">
        <text>ATP + protein L-histidine = ADP + protein N-phospho-L-histidine.</text>
        <dbReference type="EC" id="2.7.13.3"/>
    </reaction>
</comment>
<organism evidence="24 25">
    <name type="scientific">Iodobacter fluviatilis</name>
    <dbReference type="NCBI Taxonomy" id="537"/>
    <lineage>
        <taxon>Bacteria</taxon>
        <taxon>Pseudomonadati</taxon>
        <taxon>Pseudomonadota</taxon>
        <taxon>Betaproteobacteria</taxon>
        <taxon>Neisseriales</taxon>
        <taxon>Chitinibacteraceae</taxon>
        <taxon>Iodobacter</taxon>
    </lineage>
</organism>
<evidence type="ECO:0000256" key="2">
    <source>
        <dbReference type="ARBA" id="ARBA00004651"/>
    </source>
</evidence>
<dbReference type="InterPro" id="IPR035919">
    <property type="entry name" value="EAL_sf"/>
</dbReference>
<dbReference type="RefSeq" id="WP_130106760.1">
    <property type="nucleotide sequence ID" value="NZ_CP025781.1"/>
</dbReference>
<evidence type="ECO:0000256" key="13">
    <source>
        <dbReference type="ARBA" id="ARBA00023136"/>
    </source>
</evidence>
<keyword evidence="11" id="KW-1133">Transmembrane helix</keyword>
<evidence type="ECO:0000256" key="12">
    <source>
        <dbReference type="ARBA" id="ARBA00023012"/>
    </source>
</evidence>
<dbReference type="InterPro" id="IPR036890">
    <property type="entry name" value="HATPase_C_sf"/>
</dbReference>
<dbReference type="Pfam" id="PF02518">
    <property type="entry name" value="HATPase_c"/>
    <property type="match status" value="1"/>
</dbReference>
<dbReference type="GO" id="GO:0000155">
    <property type="term" value="F:phosphorelay sensor kinase activity"/>
    <property type="evidence" value="ECO:0007669"/>
    <property type="project" value="InterPro"/>
</dbReference>
<evidence type="ECO:0000256" key="16">
    <source>
        <dbReference type="ARBA" id="ARBA00068150"/>
    </source>
</evidence>
<dbReference type="Gene3D" id="3.30.565.10">
    <property type="entry name" value="Histidine kinase-like ATPase, C-terminal domain"/>
    <property type="match status" value="1"/>
</dbReference>
<dbReference type="KEGG" id="ifl:C1H71_12225"/>
<comment type="function">
    <text evidence="14">Member of the two-component regulatory system BvgS/BvgA. Phosphorylates BvgA via a four-step phosphorelay in response to environmental signals.</text>
</comment>
<evidence type="ECO:0000256" key="6">
    <source>
        <dbReference type="ARBA" id="ARBA00022679"/>
    </source>
</evidence>
<dbReference type="Gene3D" id="1.10.287.130">
    <property type="match status" value="1"/>
</dbReference>
<dbReference type="EC" id="2.7.13.3" evidence="3"/>
<feature type="domain" description="PAS" evidence="21">
    <location>
        <begin position="543"/>
        <end position="587"/>
    </location>
</feature>
<dbReference type="Gene3D" id="3.30.450.20">
    <property type="entry name" value="PAS domain"/>
    <property type="match status" value="4"/>
</dbReference>
<keyword evidence="12" id="KW-0902">Two-component regulatory system</keyword>
<evidence type="ECO:0000256" key="7">
    <source>
        <dbReference type="ARBA" id="ARBA00022692"/>
    </source>
</evidence>
<dbReference type="Gene3D" id="1.20.120.160">
    <property type="entry name" value="HPT domain"/>
    <property type="match status" value="1"/>
</dbReference>
<dbReference type="Proteomes" id="UP000515917">
    <property type="component" value="Chromosome"/>
</dbReference>
<dbReference type="SMART" id="SM00448">
    <property type="entry name" value="REC"/>
    <property type="match status" value="2"/>
</dbReference>
<keyword evidence="25" id="KW-1185">Reference proteome</keyword>
<dbReference type="InterPro" id="IPR005467">
    <property type="entry name" value="His_kinase_dom"/>
</dbReference>
<dbReference type="SMART" id="SM00052">
    <property type="entry name" value="EAL"/>
    <property type="match status" value="1"/>
</dbReference>
<dbReference type="CDD" id="cd00130">
    <property type="entry name" value="PAS"/>
    <property type="match status" value="4"/>
</dbReference>
<dbReference type="PROSITE" id="PS50112">
    <property type="entry name" value="PAS"/>
    <property type="match status" value="3"/>
</dbReference>
<feature type="domain" description="PAC" evidence="22">
    <location>
        <begin position="489"/>
        <end position="542"/>
    </location>
</feature>
<evidence type="ECO:0000256" key="11">
    <source>
        <dbReference type="ARBA" id="ARBA00022989"/>
    </source>
</evidence>
<dbReference type="NCBIfam" id="TIGR00229">
    <property type="entry name" value="sensory_box"/>
    <property type="match status" value="2"/>
</dbReference>
<dbReference type="PRINTS" id="PR00344">
    <property type="entry name" value="BCTRLSENSOR"/>
</dbReference>
<feature type="domain" description="EAL" evidence="23">
    <location>
        <begin position="1362"/>
        <end position="1615"/>
    </location>
</feature>
<dbReference type="PROSITE" id="PS50883">
    <property type="entry name" value="EAL"/>
    <property type="match status" value="1"/>
</dbReference>
<dbReference type="SUPFAM" id="SSF55785">
    <property type="entry name" value="PYP-like sensor domain (PAS domain)"/>
    <property type="match status" value="4"/>
</dbReference>
<feature type="domain" description="Histidine kinase" evidence="19">
    <location>
        <begin position="709"/>
        <end position="926"/>
    </location>
</feature>
<evidence type="ECO:0000259" key="23">
    <source>
        <dbReference type="PROSITE" id="PS50883"/>
    </source>
</evidence>
<dbReference type="InterPro" id="IPR013655">
    <property type="entry name" value="PAS_fold_3"/>
</dbReference>
<dbReference type="SMART" id="SM00388">
    <property type="entry name" value="HisKA"/>
    <property type="match status" value="1"/>
</dbReference>
<accession>A0A7G3G9N5</accession>
<feature type="domain" description="PAS" evidence="21">
    <location>
        <begin position="413"/>
        <end position="485"/>
    </location>
</feature>
<dbReference type="Pfam" id="PF00512">
    <property type="entry name" value="HisKA"/>
    <property type="match status" value="1"/>
</dbReference>
<dbReference type="PANTHER" id="PTHR45339">
    <property type="entry name" value="HYBRID SIGNAL TRANSDUCTION HISTIDINE KINASE J"/>
    <property type="match status" value="1"/>
</dbReference>
<keyword evidence="8" id="KW-0547">Nucleotide-binding</keyword>
<dbReference type="PROSITE" id="PS50113">
    <property type="entry name" value="PAC"/>
    <property type="match status" value="1"/>
</dbReference>
<keyword evidence="7" id="KW-0812">Transmembrane</keyword>
<dbReference type="CDD" id="cd01948">
    <property type="entry name" value="EAL"/>
    <property type="match status" value="1"/>
</dbReference>
<dbReference type="SUPFAM" id="SSF47384">
    <property type="entry name" value="Homodimeric domain of signal transducing histidine kinase"/>
    <property type="match status" value="1"/>
</dbReference>
<evidence type="ECO:0000313" key="25">
    <source>
        <dbReference type="Proteomes" id="UP000515917"/>
    </source>
</evidence>
<dbReference type="CDD" id="cd16922">
    <property type="entry name" value="HATPase_EvgS-ArcB-TorS-like"/>
    <property type="match status" value="1"/>
</dbReference>
<dbReference type="CDD" id="cd00082">
    <property type="entry name" value="HisKA"/>
    <property type="match status" value="1"/>
</dbReference>
<evidence type="ECO:0000259" key="19">
    <source>
        <dbReference type="PROSITE" id="PS50109"/>
    </source>
</evidence>
<dbReference type="SMART" id="SM00086">
    <property type="entry name" value="PAC"/>
    <property type="match status" value="4"/>
</dbReference>
<dbReference type="GO" id="GO:0005886">
    <property type="term" value="C:plasma membrane"/>
    <property type="evidence" value="ECO:0007669"/>
    <property type="project" value="UniProtKB-SubCell"/>
</dbReference>
<dbReference type="Pfam" id="PF00072">
    <property type="entry name" value="Response_reg"/>
    <property type="match status" value="2"/>
</dbReference>
<dbReference type="InterPro" id="IPR011006">
    <property type="entry name" value="CheY-like_superfamily"/>
</dbReference>
<dbReference type="Pfam" id="PF08448">
    <property type="entry name" value="PAS_4"/>
    <property type="match status" value="1"/>
</dbReference>
<dbReference type="InterPro" id="IPR003661">
    <property type="entry name" value="HisK_dim/P_dom"/>
</dbReference>
<dbReference type="EMBL" id="CP025781">
    <property type="protein sequence ID" value="QBC44220.1"/>
    <property type="molecule type" value="Genomic_DNA"/>
</dbReference>
<dbReference type="InterPro" id="IPR036641">
    <property type="entry name" value="HPT_dom_sf"/>
</dbReference>
<feature type="domain" description="Response regulatory" evidence="20">
    <location>
        <begin position="950"/>
        <end position="1066"/>
    </location>
</feature>
<feature type="domain" description="PAS" evidence="21">
    <location>
        <begin position="12"/>
        <end position="76"/>
    </location>
</feature>
<feature type="domain" description="Response regulatory" evidence="20">
    <location>
        <begin position="1226"/>
        <end position="1347"/>
    </location>
</feature>
<dbReference type="SUPFAM" id="SSF47226">
    <property type="entry name" value="Histidine-containing phosphotransfer domain, HPT domain"/>
    <property type="match status" value="1"/>
</dbReference>
<dbReference type="PANTHER" id="PTHR45339:SF1">
    <property type="entry name" value="HYBRID SIGNAL TRANSDUCTION HISTIDINE KINASE J"/>
    <property type="match status" value="1"/>
</dbReference>
<dbReference type="SUPFAM" id="SSF55874">
    <property type="entry name" value="ATPase domain of HSP90 chaperone/DNA topoisomerase II/histidine kinase"/>
    <property type="match status" value="1"/>
</dbReference>
<keyword evidence="4" id="KW-1003">Cell membrane</keyword>
<dbReference type="InterPro" id="IPR000700">
    <property type="entry name" value="PAS-assoc_C"/>
</dbReference>
<dbReference type="SMART" id="SM00091">
    <property type="entry name" value="PAS"/>
    <property type="match status" value="4"/>
</dbReference>
<gene>
    <name evidence="24" type="ORF">C1H71_12225</name>
</gene>
<keyword evidence="10" id="KW-0067">ATP-binding</keyword>
<sequence>MPSTLPDLVQAKLIDQLPSCVYLSEASGQYSYTNLALQALFQLSAAECTGLGWLKKIHPDDRHTVQEQWLKTLSTQDHFEMCFRILPSAQDQRYVRSKAQPLIDEQSGVVSYIGSVEDLTLPHTSHLEEQDAGTFYTLIKASPIPKIIYDTQHQAIYLNPAFSRTFGYCLADVPKLEDWLKQAYPDPDYRHWVIEQSQYPTQLAKNEVFPTLELRICCKDGSYKTVTASRAVFPFEQSEALLITLVDLSELYQQKSELQERAQRYRQLFDNADLSIWNQDMTALLSHITTLREAGITDLATYLDQTPAALLNMISMIRVIDINPATLVLFDGQSKEEFIEGFSSLFGENALAVIRQELLAFWRGDTVFRSEINLKTLHGKAFQARLSYPIPSTAEEARIVPVSIQDISERKASESRWQFAIEGSGAGLWDWDLSSDTIFYSRRWKEMLGFSEDEISNHYNEWKNRVHPDDFLRVISNIQAHLQGSTPFFRHEYRICNKEGKWKWIVERGVVVARDDKGLPLQVLGTVHDITERKDNENALSASQAQLAGMIDSAMDAIINTDAEFNIILFNQAAENMFGYPARQMLGCPIEVLIPIKLVAKHRELMHQFGAQGEGHRKMGGSAARQVMGTRADGNEFPIEVSISYLENFGNPIYTAMVRNITDRLAYETSLLQLTNTLEQRVIERTQELETAKLRAEDANQAKSAFLANMSHEIRTPLNSVLGMAHLAQLTTLNTKQGDYLHKITLSANHLLDLINDILDFSKIEAGKLEISHHDFSLPELINNVRELIQQKVEEKGLQLHIVIGAAVPLYLQGDDLRIKQVLINLLSNAIKFTEDGKITLTISQAPDSQIIFSIKDTGIGISLSAQAQLFQSFQQADNSITRKYGGTGLGLAISSQLVLLMDGEISVQSQLGSGSEFTFSLTLPQIQTLIQPPHINKQGMEPHLLAGKRILLADDHPFNQQIGAELLQIVGAEVVIASHGIKALQLANEGHFDAILMDVQMPKMDGISASKALRKNPKFNHVPIIAMTANVSGEYRQNCLDAGMNDFIGKPVQAEKLYQTLAYWLDPQAKAMTEIKPADLLEKPQAEPENITEHASCVIELAEMQSMLGDDPDRQRKYCKKFAQSFEEGIAVIWQAHSSNQPIGPECHRLKSIARTIGAMLLGHQLALMEKINDQNSTAERCEHIKKLQQLFNEACEYLQQVGLLDISSLPSWQAPTLTTQSSLCIFLVDDDAFMLEVIEQHLNDSGITQVLPFLSAKAALERLAQLPQPDWVFCDLQMPDMDGVAFLRQLGLLKYEGYIAILSAMDKQVLKAVVLLAQSFNLKLGGTLTKPIKKDQLAQMLLQNPVKNDLLPSVSRQPELQLLEEELRRGLANGEVELYFQPKVSTSNRSVLGAESLARWRHPQRGLLGPQLFIPAIEALGLIDEFTLCVFKLASLQLRQWLDQGEQIHLSINVSMGNLHRLELPDLFNEILQASGISPELITLEITETQLSHDYVLSLDILTRLRIMGFGLSVDDFGTGFSTMEHLIQIPFTELKIDKAFVSGAAQDPSAQTILEHSVNLGQKFNLNLVAEGVETQADWNLVTSIGCHEVQGYLIGHPMPATEFMQWKQMWESHPPKANSR</sequence>
<reference evidence="24 25" key="1">
    <citation type="submission" date="2018-01" db="EMBL/GenBank/DDBJ databases">
        <title>Genome sequence of Iodobacter sp. strain PCH194 isolated from Indian Trans-Himalaya.</title>
        <authorList>
            <person name="Kumar V."/>
            <person name="Thakur V."/>
            <person name="Kumar S."/>
            <person name="Singh D."/>
        </authorList>
    </citation>
    <scope>NUCLEOTIDE SEQUENCE [LARGE SCALE GENOMIC DNA]</scope>
    <source>
        <strain evidence="24 25">PCH194</strain>
    </source>
</reference>
<proteinExistence type="predicted"/>
<keyword evidence="13" id="KW-0472">Membrane</keyword>
<dbReference type="Gene3D" id="3.20.20.450">
    <property type="entry name" value="EAL domain"/>
    <property type="match status" value="1"/>
</dbReference>
<feature type="modified residue" description="4-aspartylphosphate" evidence="18">
    <location>
        <position position="999"/>
    </location>
</feature>
<dbReference type="InterPro" id="IPR003594">
    <property type="entry name" value="HATPase_dom"/>
</dbReference>
<comment type="subunit">
    <text evidence="15">At low DSF concentrations, interacts with RpfF.</text>
</comment>
<comment type="subcellular location">
    <subcellularLocation>
        <location evidence="2">Cell membrane</location>
        <topology evidence="2">Multi-pass membrane protein</topology>
    </subcellularLocation>
</comment>
<dbReference type="Pfam" id="PF13426">
    <property type="entry name" value="PAS_9"/>
    <property type="match status" value="1"/>
</dbReference>
<evidence type="ECO:0000256" key="17">
    <source>
        <dbReference type="ARBA" id="ARBA00070152"/>
    </source>
</evidence>
<dbReference type="InterPro" id="IPR001789">
    <property type="entry name" value="Sig_transdc_resp-reg_receiver"/>
</dbReference>
<evidence type="ECO:0000259" key="21">
    <source>
        <dbReference type="PROSITE" id="PS50112"/>
    </source>
</evidence>
<evidence type="ECO:0000256" key="10">
    <source>
        <dbReference type="ARBA" id="ARBA00022840"/>
    </source>
</evidence>
<evidence type="ECO:0000256" key="3">
    <source>
        <dbReference type="ARBA" id="ARBA00012438"/>
    </source>
</evidence>
<dbReference type="FunFam" id="3.30.565.10:FF:000010">
    <property type="entry name" value="Sensor histidine kinase RcsC"/>
    <property type="match status" value="1"/>
</dbReference>
<dbReference type="InterPro" id="IPR004358">
    <property type="entry name" value="Sig_transdc_His_kin-like_C"/>
</dbReference>
<feature type="modified residue" description="4-aspartylphosphate" evidence="18">
    <location>
        <position position="1277"/>
    </location>
</feature>
<dbReference type="InterPro" id="IPR013656">
    <property type="entry name" value="PAS_4"/>
</dbReference>
<evidence type="ECO:0000256" key="4">
    <source>
        <dbReference type="ARBA" id="ARBA00022475"/>
    </source>
</evidence>
<dbReference type="Pfam" id="PF08447">
    <property type="entry name" value="PAS_3"/>
    <property type="match status" value="1"/>
</dbReference>
<dbReference type="CDD" id="cd17546">
    <property type="entry name" value="REC_hyHK_CKI1_RcsC-like"/>
    <property type="match status" value="1"/>
</dbReference>
<evidence type="ECO:0000256" key="8">
    <source>
        <dbReference type="ARBA" id="ARBA00022741"/>
    </source>
</evidence>
<dbReference type="SUPFAM" id="SSF141868">
    <property type="entry name" value="EAL domain-like"/>
    <property type="match status" value="1"/>
</dbReference>
<evidence type="ECO:0000256" key="9">
    <source>
        <dbReference type="ARBA" id="ARBA00022777"/>
    </source>
</evidence>